<evidence type="ECO:0000313" key="2">
    <source>
        <dbReference type="Proteomes" id="UP000244005"/>
    </source>
</evidence>
<dbReference type="Proteomes" id="UP000244005">
    <property type="component" value="Unassembled WGS sequence"/>
</dbReference>
<protein>
    <submittedName>
        <fullName evidence="1">Uncharacterized protein</fullName>
    </submittedName>
</protein>
<sequence>MRRLMAKLQVNPLASIPIACQDSEIQANLKHANIPTSADLHLSCDNQGAIKLLTTLSFTQRQSIFRPNILL</sequence>
<reference evidence="2" key="1">
    <citation type="journal article" date="2017" name="Cell">
        <title>Insights into land plant evolution garnered from the Marchantia polymorpha genome.</title>
        <authorList>
            <person name="Bowman J.L."/>
            <person name="Kohchi T."/>
            <person name="Yamato K.T."/>
            <person name="Jenkins J."/>
            <person name="Shu S."/>
            <person name="Ishizaki K."/>
            <person name="Yamaoka S."/>
            <person name="Nishihama R."/>
            <person name="Nakamura Y."/>
            <person name="Berger F."/>
            <person name="Adam C."/>
            <person name="Aki S.S."/>
            <person name="Althoff F."/>
            <person name="Araki T."/>
            <person name="Arteaga-Vazquez M.A."/>
            <person name="Balasubrmanian S."/>
            <person name="Barry K."/>
            <person name="Bauer D."/>
            <person name="Boehm C.R."/>
            <person name="Briginshaw L."/>
            <person name="Caballero-Perez J."/>
            <person name="Catarino B."/>
            <person name="Chen F."/>
            <person name="Chiyoda S."/>
            <person name="Chovatia M."/>
            <person name="Davies K.M."/>
            <person name="Delmans M."/>
            <person name="Demura T."/>
            <person name="Dierschke T."/>
            <person name="Dolan L."/>
            <person name="Dorantes-Acosta A.E."/>
            <person name="Eklund D.M."/>
            <person name="Florent S.N."/>
            <person name="Flores-Sandoval E."/>
            <person name="Fujiyama A."/>
            <person name="Fukuzawa H."/>
            <person name="Galik B."/>
            <person name="Grimanelli D."/>
            <person name="Grimwood J."/>
            <person name="Grossniklaus U."/>
            <person name="Hamada T."/>
            <person name="Haseloff J."/>
            <person name="Hetherington A.J."/>
            <person name="Higo A."/>
            <person name="Hirakawa Y."/>
            <person name="Hundley H.N."/>
            <person name="Ikeda Y."/>
            <person name="Inoue K."/>
            <person name="Inoue S.I."/>
            <person name="Ishida S."/>
            <person name="Jia Q."/>
            <person name="Kakita M."/>
            <person name="Kanazawa T."/>
            <person name="Kawai Y."/>
            <person name="Kawashima T."/>
            <person name="Kennedy M."/>
            <person name="Kinose K."/>
            <person name="Kinoshita T."/>
            <person name="Kohara Y."/>
            <person name="Koide E."/>
            <person name="Komatsu K."/>
            <person name="Kopischke S."/>
            <person name="Kubo M."/>
            <person name="Kyozuka J."/>
            <person name="Lagercrantz U."/>
            <person name="Lin S.S."/>
            <person name="Lindquist E."/>
            <person name="Lipzen A.M."/>
            <person name="Lu C.W."/>
            <person name="De Luna E."/>
            <person name="Martienssen R.A."/>
            <person name="Minamino N."/>
            <person name="Mizutani M."/>
            <person name="Mizutani M."/>
            <person name="Mochizuki N."/>
            <person name="Monte I."/>
            <person name="Mosher R."/>
            <person name="Nagasaki H."/>
            <person name="Nakagami H."/>
            <person name="Naramoto S."/>
            <person name="Nishitani K."/>
            <person name="Ohtani M."/>
            <person name="Okamoto T."/>
            <person name="Okumura M."/>
            <person name="Phillips J."/>
            <person name="Pollak B."/>
            <person name="Reinders A."/>
            <person name="Rovekamp M."/>
            <person name="Sano R."/>
            <person name="Sawa S."/>
            <person name="Schmid M.W."/>
            <person name="Shirakawa M."/>
            <person name="Solano R."/>
            <person name="Spunde A."/>
            <person name="Suetsugu N."/>
            <person name="Sugano S."/>
            <person name="Sugiyama A."/>
            <person name="Sun R."/>
            <person name="Suzuki Y."/>
            <person name="Takenaka M."/>
            <person name="Takezawa D."/>
            <person name="Tomogane H."/>
            <person name="Tsuzuki M."/>
            <person name="Ueda T."/>
            <person name="Umeda M."/>
            <person name="Ward J.M."/>
            <person name="Watanabe Y."/>
            <person name="Yazaki K."/>
            <person name="Yokoyama R."/>
            <person name="Yoshitake Y."/>
            <person name="Yotsui I."/>
            <person name="Zachgo S."/>
            <person name="Schmutz J."/>
        </authorList>
    </citation>
    <scope>NUCLEOTIDE SEQUENCE [LARGE SCALE GENOMIC DNA]</scope>
    <source>
        <strain evidence="2">Tak-1</strain>
    </source>
</reference>
<accession>A0A2R6WKT7</accession>
<dbReference type="AlphaFoldDB" id="A0A2R6WKT7"/>
<dbReference type="EMBL" id="KZ772752">
    <property type="protein sequence ID" value="PTQ34441.1"/>
    <property type="molecule type" value="Genomic_DNA"/>
</dbReference>
<name>A0A2R6WKT7_MARPO</name>
<organism evidence="1 2">
    <name type="scientific">Marchantia polymorpha</name>
    <name type="common">Common liverwort</name>
    <name type="synonym">Marchantia aquatica</name>
    <dbReference type="NCBI Taxonomy" id="3197"/>
    <lineage>
        <taxon>Eukaryota</taxon>
        <taxon>Viridiplantae</taxon>
        <taxon>Streptophyta</taxon>
        <taxon>Embryophyta</taxon>
        <taxon>Marchantiophyta</taxon>
        <taxon>Marchantiopsida</taxon>
        <taxon>Marchantiidae</taxon>
        <taxon>Marchantiales</taxon>
        <taxon>Marchantiaceae</taxon>
        <taxon>Marchantia</taxon>
    </lineage>
</organism>
<evidence type="ECO:0000313" key="1">
    <source>
        <dbReference type="EMBL" id="PTQ34441.1"/>
    </source>
</evidence>
<proteinExistence type="predicted"/>
<keyword evidence="2" id="KW-1185">Reference proteome</keyword>
<gene>
    <name evidence="1" type="ORF">MARPO_0080s0057</name>
</gene>